<proteinExistence type="predicted"/>
<evidence type="ECO:0000313" key="2">
    <source>
        <dbReference type="Proteomes" id="UP000226420"/>
    </source>
</evidence>
<organism evidence="1 2">
    <name type="scientific">Pragia fontium DSM 5563 = ATCC 49100</name>
    <dbReference type="NCBI Taxonomy" id="1122977"/>
    <lineage>
        <taxon>Bacteria</taxon>
        <taxon>Pseudomonadati</taxon>
        <taxon>Pseudomonadota</taxon>
        <taxon>Gammaproteobacteria</taxon>
        <taxon>Enterobacterales</taxon>
        <taxon>Budviciaceae</taxon>
        <taxon>Pragia</taxon>
    </lineage>
</organism>
<gene>
    <name evidence="1" type="ORF">SAMN02745723_101276</name>
</gene>
<dbReference type="EMBL" id="FOLW01000001">
    <property type="protein sequence ID" value="SFC05794.1"/>
    <property type="molecule type" value="Genomic_DNA"/>
</dbReference>
<sequence>MSVVLTNSNSLGNYEEKYSTICSSSVVQERYREANLLWWAFPVTLSFYLKHRPIDNLITFPSMPLGICLWFWRTEMVPARRLMPFRIC</sequence>
<dbReference type="Proteomes" id="UP000226420">
    <property type="component" value="Unassembled WGS sequence"/>
</dbReference>
<reference evidence="1 2" key="1">
    <citation type="submission" date="2016-10" db="EMBL/GenBank/DDBJ databases">
        <authorList>
            <person name="Varghese N."/>
            <person name="Submissions S."/>
        </authorList>
    </citation>
    <scope>NUCLEOTIDE SEQUENCE [LARGE SCALE GENOMIC DNA]</scope>
    <source>
        <strain evidence="1 2">DSM 5563</strain>
    </source>
</reference>
<protein>
    <submittedName>
        <fullName evidence="1">Uncharacterized protein</fullName>
    </submittedName>
</protein>
<name>A0AAJ4W7X4_9GAMM</name>
<dbReference type="AlphaFoldDB" id="A0AAJ4W7X4"/>
<comment type="caution">
    <text evidence="1">The sequence shown here is derived from an EMBL/GenBank/DDBJ whole genome shotgun (WGS) entry which is preliminary data.</text>
</comment>
<accession>A0AAJ4W7X4</accession>
<evidence type="ECO:0000313" key="1">
    <source>
        <dbReference type="EMBL" id="SFC05794.1"/>
    </source>
</evidence>